<sequence>MWGSTLRASVSDLFLLATLAPSEPLIKPTFKRKRFILGKNLQM</sequence>
<gene>
    <name evidence="1" type="ORF">X808_7270</name>
</gene>
<keyword evidence="2" id="KW-1185">Reference proteome</keyword>
<protein>
    <submittedName>
        <fullName evidence="1">Uncharacterized protein</fullName>
    </submittedName>
</protein>
<dbReference type="Proteomes" id="UP000066995">
    <property type="component" value="Chromosome"/>
</dbReference>
<dbReference type="EMBL" id="CP006943">
    <property type="protein sequence ID" value="AHG75250.1"/>
    <property type="molecule type" value="Genomic_DNA"/>
</dbReference>
<organism evidence="1 2">
    <name type="scientific">Mannheimia varigena USDA-ARS-USMARC-1296</name>
    <dbReference type="NCBI Taxonomy" id="1433287"/>
    <lineage>
        <taxon>Bacteria</taxon>
        <taxon>Pseudomonadati</taxon>
        <taxon>Pseudomonadota</taxon>
        <taxon>Gammaproteobacteria</taxon>
        <taxon>Pasteurellales</taxon>
        <taxon>Pasteurellaceae</taxon>
        <taxon>Mannheimia</taxon>
    </lineage>
</organism>
<dbReference type="AlphaFoldDB" id="W0QBP8"/>
<dbReference type="HOGENOM" id="CLU_3235748_0_0_6"/>
<evidence type="ECO:0000313" key="2">
    <source>
        <dbReference type="Proteomes" id="UP000066995"/>
    </source>
</evidence>
<accession>W0QBP8</accession>
<dbReference type="KEGG" id="mvi:X808_7270"/>
<evidence type="ECO:0000313" key="1">
    <source>
        <dbReference type="EMBL" id="AHG75250.1"/>
    </source>
</evidence>
<proteinExistence type="predicted"/>
<name>W0QBP8_9PAST</name>
<reference evidence="1 2" key="1">
    <citation type="submission" date="2013-12" db="EMBL/GenBank/DDBJ databases">
        <title>Annotation of the Mannheimia varigena USDA-ARS-USMARC-1296 complete genome.</title>
        <authorList>
            <person name="Harhay G.P."/>
            <person name="Clawson M.L."/>
            <person name="Murray R.W."/>
            <person name="Lubbers B.V."/>
            <person name="Heaton M.P."/>
            <person name="Chitko-Mckown C.G."/>
            <person name="Harhay D.M."/>
            <person name="Smith T.P.L."/>
        </authorList>
    </citation>
    <scope>NUCLEOTIDE SEQUENCE [LARGE SCALE GENOMIC DNA]</scope>
    <source>
        <strain evidence="1 2">USDA-ARS-USMARC-1296</strain>
    </source>
</reference>